<reference evidence="2 3" key="1">
    <citation type="journal article" date="2015" name="Nature">
        <title>rRNA introns, odd ribosomes, and small enigmatic genomes across a large radiation of phyla.</title>
        <authorList>
            <person name="Brown C.T."/>
            <person name="Hug L.A."/>
            <person name="Thomas B.C."/>
            <person name="Sharon I."/>
            <person name="Castelle C.J."/>
            <person name="Singh A."/>
            <person name="Wilkins M.J."/>
            <person name="Williams K.H."/>
            <person name="Banfield J.F."/>
        </authorList>
    </citation>
    <scope>NUCLEOTIDE SEQUENCE [LARGE SCALE GENOMIC DNA]</scope>
</reference>
<dbReference type="SUPFAM" id="SSF55811">
    <property type="entry name" value="Nudix"/>
    <property type="match status" value="1"/>
</dbReference>
<proteinExistence type="predicted"/>
<name>A0A0G1WI02_9BACT</name>
<dbReference type="Proteomes" id="UP000033882">
    <property type="component" value="Unassembled WGS sequence"/>
</dbReference>
<dbReference type="InterPro" id="IPR015797">
    <property type="entry name" value="NUDIX_hydrolase-like_dom_sf"/>
</dbReference>
<dbReference type="Pfam" id="PF00293">
    <property type="entry name" value="NUDIX"/>
    <property type="match status" value="1"/>
</dbReference>
<evidence type="ECO:0000313" key="3">
    <source>
        <dbReference type="Proteomes" id="UP000033882"/>
    </source>
</evidence>
<dbReference type="EMBL" id="LCPB01000007">
    <property type="protein sequence ID" value="KKU89948.1"/>
    <property type="molecule type" value="Genomic_DNA"/>
</dbReference>
<dbReference type="Gene3D" id="3.90.79.10">
    <property type="entry name" value="Nucleoside Triphosphate Pyrophosphohydrolase"/>
    <property type="match status" value="1"/>
</dbReference>
<protein>
    <recommendedName>
        <fullName evidence="1">Nudix hydrolase domain-containing protein</fullName>
    </recommendedName>
</protein>
<dbReference type="PATRIC" id="fig|1619005.3.peg.465"/>
<evidence type="ECO:0000313" key="2">
    <source>
        <dbReference type="EMBL" id="KKU89948.1"/>
    </source>
</evidence>
<dbReference type="InterPro" id="IPR000086">
    <property type="entry name" value="NUDIX_hydrolase_dom"/>
</dbReference>
<comment type="caution">
    <text evidence="2">The sequence shown here is derived from an EMBL/GenBank/DDBJ whole genome shotgun (WGS) entry which is preliminary data.</text>
</comment>
<organism evidence="2 3">
    <name type="scientific">Candidatus Wolfebacteria bacterium GW2011_GWA2_47_9b</name>
    <dbReference type="NCBI Taxonomy" id="1619005"/>
    <lineage>
        <taxon>Bacteria</taxon>
        <taxon>Candidatus Wolfeibacteriota</taxon>
    </lineage>
</organism>
<dbReference type="AlphaFoldDB" id="A0A0G1WI02"/>
<sequence>MEIKDAIEILKKHVPNPSYGLPDEIFYYISETTPLINVDLLIQDEKGRTLLAWRDDQYAGKGWHIPGGIIRFKETFETRIKKVAKSEIGTEVDFDPNPLAINQIINEERDVRGHFISILYKCSLPPDFAPENKGMKETDPGYLQWHETCPDNLLKFHDAIYRQYL</sequence>
<evidence type="ECO:0000259" key="1">
    <source>
        <dbReference type="Pfam" id="PF00293"/>
    </source>
</evidence>
<accession>A0A0G1WI02</accession>
<gene>
    <name evidence="2" type="ORF">UY19_C0007G0034</name>
</gene>
<feature type="domain" description="Nudix hydrolase" evidence="1">
    <location>
        <begin position="36"/>
        <end position="133"/>
    </location>
</feature>